<dbReference type="InterPro" id="IPR000887">
    <property type="entry name" value="Aldlse_KDPG_KHG"/>
</dbReference>
<protein>
    <submittedName>
        <fullName evidence="6">Bifunctional 4-hydroxy-2-oxoglutarate aldolase/2-dehydro-3-deoxy-phosphogluconate aldolase</fullName>
    </submittedName>
</protein>
<keyword evidence="4" id="KW-0456">Lyase</keyword>
<reference evidence="6 7" key="1">
    <citation type="submission" date="2019-06" db="EMBL/GenBank/DDBJ databases">
        <title>Draft genome of Streptomyces sedi sp. JCM16909.</title>
        <authorList>
            <person name="Klykleung N."/>
            <person name="Tanasupawat S."/>
            <person name="Kudo T."/>
            <person name="Yuki M."/>
            <person name="Ohkuma M."/>
        </authorList>
    </citation>
    <scope>NUCLEOTIDE SEQUENCE [LARGE SCALE GENOMIC DNA]</scope>
    <source>
        <strain evidence="6 7">JCM 16909</strain>
    </source>
</reference>
<dbReference type="RefSeq" id="WP_139648497.1">
    <property type="nucleotide sequence ID" value="NZ_BAAAZS010000154.1"/>
</dbReference>
<dbReference type="Gene3D" id="3.20.20.70">
    <property type="entry name" value="Aldolase class I"/>
    <property type="match status" value="1"/>
</dbReference>
<evidence type="ECO:0000256" key="5">
    <source>
        <dbReference type="ARBA" id="ARBA00023277"/>
    </source>
</evidence>
<evidence type="ECO:0000256" key="3">
    <source>
        <dbReference type="ARBA" id="ARBA00011233"/>
    </source>
</evidence>
<dbReference type="SUPFAM" id="SSF51569">
    <property type="entry name" value="Aldolase"/>
    <property type="match status" value="1"/>
</dbReference>
<gene>
    <name evidence="6" type="ORF">FH715_23220</name>
</gene>
<dbReference type="GO" id="GO:0016829">
    <property type="term" value="F:lyase activity"/>
    <property type="evidence" value="ECO:0007669"/>
    <property type="project" value="UniProtKB-KW"/>
</dbReference>
<dbReference type="EMBL" id="VDGT01000021">
    <property type="protein sequence ID" value="TNM26666.1"/>
    <property type="molecule type" value="Genomic_DNA"/>
</dbReference>
<dbReference type="InterPro" id="IPR013785">
    <property type="entry name" value="Aldolase_TIM"/>
</dbReference>
<dbReference type="CDD" id="cd00452">
    <property type="entry name" value="KDPG_aldolase"/>
    <property type="match status" value="1"/>
</dbReference>
<keyword evidence="7" id="KW-1185">Reference proteome</keyword>
<comment type="subunit">
    <text evidence="3">Homotrimer.</text>
</comment>
<accession>A0A5C4UU10</accession>
<evidence type="ECO:0000256" key="2">
    <source>
        <dbReference type="ARBA" id="ARBA00006906"/>
    </source>
</evidence>
<evidence type="ECO:0000256" key="4">
    <source>
        <dbReference type="ARBA" id="ARBA00023239"/>
    </source>
</evidence>
<dbReference type="Proteomes" id="UP000311713">
    <property type="component" value="Unassembled WGS sequence"/>
</dbReference>
<evidence type="ECO:0000256" key="1">
    <source>
        <dbReference type="ARBA" id="ARBA00004761"/>
    </source>
</evidence>
<comment type="similarity">
    <text evidence="2">Belongs to the KHG/KDPG aldolase family.</text>
</comment>
<comment type="caution">
    <text evidence="6">The sequence shown here is derived from an EMBL/GenBank/DDBJ whole genome shotgun (WGS) entry which is preliminary data.</text>
</comment>
<keyword evidence="5" id="KW-0119">Carbohydrate metabolism</keyword>
<dbReference type="OrthoDB" id="9805177at2"/>
<dbReference type="AlphaFoldDB" id="A0A5C4UU10"/>
<comment type="pathway">
    <text evidence="1">Carbohydrate acid metabolism.</text>
</comment>
<evidence type="ECO:0000313" key="6">
    <source>
        <dbReference type="EMBL" id="TNM26666.1"/>
    </source>
</evidence>
<sequence length="197" mass="19948">MEATDPLLTALAAQRLLPVLRSPSAEAAVDRTRQFLDAGCQAVELTTSTPGWDGALAALTAEGRGFMGVGTLSTAEQTERAVAAGASFLVTPFPAPRVREVAAASGVPLIEGGYTPGEIAEAAGRGPAKVFPAHVGGPKFLSSLRAILPDAVLIPTGGISVEEAPAYLKAGAWAVGIGSGLPEDPAALTRLFTTTTD</sequence>
<dbReference type="PANTHER" id="PTHR30246">
    <property type="entry name" value="2-KETO-3-DEOXY-6-PHOSPHOGLUCONATE ALDOLASE"/>
    <property type="match status" value="1"/>
</dbReference>
<name>A0A5C4UU10_9ACTN</name>
<evidence type="ECO:0000313" key="7">
    <source>
        <dbReference type="Proteomes" id="UP000311713"/>
    </source>
</evidence>
<dbReference type="PANTHER" id="PTHR30246:SF1">
    <property type="entry name" value="2-DEHYDRO-3-DEOXY-6-PHOSPHOGALACTONATE ALDOLASE-RELATED"/>
    <property type="match status" value="1"/>
</dbReference>
<proteinExistence type="inferred from homology"/>
<dbReference type="Pfam" id="PF01081">
    <property type="entry name" value="Aldolase"/>
    <property type="match status" value="1"/>
</dbReference>
<organism evidence="6 7">
    <name type="scientific">Streptomyces sedi</name>
    <dbReference type="NCBI Taxonomy" id="555059"/>
    <lineage>
        <taxon>Bacteria</taxon>
        <taxon>Bacillati</taxon>
        <taxon>Actinomycetota</taxon>
        <taxon>Actinomycetes</taxon>
        <taxon>Kitasatosporales</taxon>
        <taxon>Streptomycetaceae</taxon>
        <taxon>Streptomyces</taxon>
    </lineage>
</organism>